<evidence type="ECO:0000256" key="3">
    <source>
        <dbReference type="ARBA" id="ARBA00022679"/>
    </source>
</evidence>
<keyword evidence="4 7" id="KW-0418">Kinase</keyword>
<dbReference type="Pfam" id="PF00696">
    <property type="entry name" value="AA_kinase"/>
    <property type="match status" value="1"/>
</dbReference>
<proteinExistence type="inferred from homology"/>
<dbReference type="EMBL" id="JTHE03000062">
    <property type="protein sequence ID" value="MCM1983513.1"/>
    <property type="molecule type" value="Genomic_DNA"/>
</dbReference>
<evidence type="ECO:0000256" key="4">
    <source>
        <dbReference type="ARBA" id="ARBA00022777"/>
    </source>
</evidence>
<keyword evidence="3 7" id="KW-0808">Transferase</keyword>
<comment type="caution">
    <text evidence="9">The sequence shown here is derived from an EMBL/GenBank/DDBJ whole genome shotgun (WGS) entry which is preliminary data.</text>
</comment>
<reference evidence="9 10" key="1">
    <citation type="journal article" date="2015" name="Genome Announc.">
        <title>Draft Genome Sequence of Filamentous Marine Cyanobacterium Lyngbya confervoides Strain BDU141951.</title>
        <authorList>
            <person name="Chandrababunaidu M.M."/>
            <person name="Sen D."/>
            <person name="Tripathy S."/>
        </authorList>
    </citation>
    <scope>NUCLEOTIDE SEQUENCE [LARGE SCALE GENOMIC DNA]</scope>
    <source>
        <strain evidence="9 10">BDU141951</strain>
    </source>
</reference>
<dbReference type="RefSeq" id="WP_166282294.1">
    <property type="nucleotide sequence ID" value="NZ_JTHE03000062.1"/>
</dbReference>
<accession>A0ABD4T4T4</accession>
<dbReference type="AlphaFoldDB" id="A0ABD4T4T4"/>
<dbReference type="PIRSF" id="PIRSF000723">
    <property type="entry name" value="Carbamate_kin"/>
    <property type="match status" value="1"/>
</dbReference>
<dbReference type="InterPro" id="IPR003964">
    <property type="entry name" value="Carb_kinase"/>
</dbReference>
<dbReference type="SUPFAM" id="SSF53633">
    <property type="entry name" value="Carbamate kinase-like"/>
    <property type="match status" value="1"/>
</dbReference>
<evidence type="ECO:0000259" key="8">
    <source>
        <dbReference type="Pfam" id="PF00696"/>
    </source>
</evidence>
<dbReference type="PANTHER" id="PTHR30409:SF1">
    <property type="entry name" value="CARBAMATE KINASE-RELATED"/>
    <property type="match status" value="1"/>
</dbReference>
<evidence type="ECO:0000256" key="6">
    <source>
        <dbReference type="NCBIfam" id="TIGR00746"/>
    </source>
</evidence>
<feature type="domain" description="Aspartate/glutamate/uridylate kinase" evidence="8">
    <location>
        <begin position="1"/>
        <end position="282"/>
    </location>
</feature>
<dbReference type="PANTHER" id="PTHR30409">
    <property type="entry name" value="CARBAMATE KINASE"/>
    <property type="match status" value="1"/>
</dbReference>
<dbReference type="Gene3D" id="3.40.1160.10">
    <property type="entry name" value="Acetylglutamate kinase-like"/>
    <property type="match status" value="1"/>
</dbReference>
<evidence type="ECO:0000256" key="2">
    <source>
        <dbReference type="ARBA" id="ARBA00013070"/>
    </source>
</evidence>
<comment type="catalytic activity">
    <reaction evidence="5">
        <text>hydrogencarbonate + NH4(+) + ATP = carbamoyl phosphate + ADP + H2O + H(+)</text>
        <dbReference type="Rhea" id="RHEA:10152"/>
        <dbReference type="ChEBI" id="CHEBI:15377"/>
        <dbReference type="ChEBI" id="CHEBI:15378"/>
        <dbReference type="ChEBI" id="CHEBI:17544"/>
        <dbReference type="ChEBI" id="CHEBI:28938"/>
        <dbReference type="ChEBI" id="CHEBI:30616"/>
        <dbReference type="ChEBI" id="CHEBI:58228"/>
        <dbReference type="ChEBI" id="CHEBI:456216"/>
        <dbReference type="EC" id="2.7.2.2"/>
    </reaction>
</comment>
<dbReference type="NCBIfam" id="NF009008">
    <property type="entry name" value="PRK12354.1"/>
    <property type="match status" value="1"/>
</dbReference>
<evidence type="ECO:0000256" key="7">
    <source>
        <dbReference type="PIRNR" id="PIRNR000723"/>
    </source>
</evidence>
<organism evidence="9 10">
    <name type="scientific">Lyngbya confervoides BDU141951</name>
    <dbReference type="NCBI Taxonomy" id="1574623"/>
    <lineage>
        <taxon>Bacteria</taxon>
        <taxon>Bacillati</taxon>
        <taxon>Cyanobacteriota</taxon>
        <taxon>Cyanophyceae</taxon>
        <taxon>Oscillatoriophycideae</taxon>
        <taxon>Oscillatoriales</taxon>
        <taxon>Microcoleaceae</taxon>
        <taxon>Lyngbya</taxon>
    </lineage>
</organism>
<evidence type="ECO:0000256" key="1">
    <source>
        <dbReference type="ARBA" id="ARBA00011066"/>
    </source>
</evidence>
<dbReference type="CDD" id="cd04235">
    <property type="entry name" value="AAK_CK"/>
    <property type="match status" value="1"/>
</dbReference>
<sequence>MLVVVGLGGNALLRRGQPLTAESQIQNVRRAAIALANLAQEHQLVVTHGNGPQVGLLALQAEAYPAVPPYPLDMLGAETEGLIGYLIEQELRNQLPDQAMVTLLTQIEVDPNDPAFQTPSKFIGPQYSKSEAQQLSAERGYTIAPDGKAYRRVVPSPKPKVILELSVIQQLVQAEILVICAGGGGIPVSRHRSGHLYGVEGVIDKDLATALLAIELEAEALLLLTDVEAVYTHWGQPTAQRIDQVSHTQLDPEAFAPGSIGPKIAAACQFVAQTGHPAGIGNLEQAVGILRGQGGTRIV</sequence>
<comment type="similarity">
    <text evidence="1 7">Belongs to the carbamate kinase family.</text>
</comment>
<gene>
    <name evidence="9" type="primary">arcC</name>
    <name evidence="9" type="ORF">QQ91_0011860</name>
</gene>
<keyword evidence="10" id="KW-1185">Reference proteome</keyword>
<protein>
    <recommendedName>
        <fullName evidence="2 6">Carbamate kinase</fullName>
    </recommendedName>
</protein>
<dbReference type="InterPro" id="IPR001048">
    <property type="entry name" value="Asp/Glu/Uridylate_kinase"/>
</dbReference>
<name>A0ABD4T4T4_9CYAN</name>
<dbReference type="NCBIfam" id="TIGR00746">
    <property type="entry name" value="arcC"/>
    <property type="match status" value="1"/>
</dbReference>
<dbReference type="InterPro" id="IPR036393">
    <property type="entry name" value="AceGlu_kinase-like_sf"/>
</dbReference>
<evidence type="ECO:0000313" key="10">
    <source>
        <dbReference type="Proteomes" id="UP000031561"/>
    </source>
</evidence>
<dbReference type="FunFam" id="3.40.1160.10:FF:000007">
    <property type="entry name" value="Carbamate kinase"/>
    <property type="match status" value="1"/>
</dbReference>
<dbReference type="GO" id="GO:0008804">
    <property type="term" value="F:carbamate kinase activity"/>
    <property type="evidence" value="ECO:0007669"/>
    <property type="project" value="UniProtKB-UniRule"/>
</dbReference>
<dbReference type="GO" id="GO:0006520">
    <property type="term" value="P:amino acid metabolic process"/>
    <property type="evidence" value="ECO:0007669"/>
    <property type="project" value="UniProtKB-UniRule"/>
</dbReference>
<dbReference type="PRINTS" id="PR01469">
    <property type="entry name" value="CARBMTKINASE"/>
</dbReference>
<dbReference type="Proteomes" id="UP000031561">
    <property type="component" value="Unassembled WGS sequence"/>
</dbReference>
<evidence type="ECO:0000256" key="5">
    <source>
        <dbReference type="ARBA" id="ARBA00048467"/>
    </source>
</evidence>
<evidence type="ECO:0000313" key="9">
    <source>
        <dbReference type="EMBL" id="MCM1983513.1"/>
    </source>
</evidence>